<feature type="non-terminal residue" evidence="1">
    <location>
        <position position="52"/>
    </location>
</feature>
<dbReference type="EMBL" id="CAJVPP010018635">
    <property type="protein sequence ID" value="CAG8736022.1"/>
    <property type="molecule type" value="Genomic_DNA"/>
</dbReference>
<dbReference type="Proteomes" id="UP000789375">
    <property type="component" value="Unassembled WGS sequence"/>
</dbReference>
<sequence length="52" mass="6238">MSNKKYIEWLEKSIANKYVNHFEYSEFQDFRLIGNGAFGEVMHAYWKNQGCD</sequence>
<proteinExistence type="predicted"/>
<evidence type="ECO:0000313" key="1">
    <source>
        <dbReference type="EMBL" id="CAG8736022.1"/>
    </source>
</evidence>
<organism evidence="1 2">
    <name type="scientific">Funneliformis mosseae</name>
    <name type="common">Endomycorrhizal fungus</name>
    <name type="synonym">Glomus mosseae</name>
    <dbReference type="NCBI Taxonomy" id="27381"/>
    <lineage>
        <taxon>Eukaryota</taxon>
        <taxon>Fungi</taxon>
        <taxon>Fungi incertae sedis</taxon>
        <taxon>Mucoromycota</taxon>
        <taxon>Glomeromycotina</taxon>
        <taxon>Glomeromycetes</taxon>
        <taxon>Glomerales</taxon>
        <taxon>Glomeraceae</taxon>
        <taxon>Funneliformis</taxon>
    </lineage>
</organism>
<name>A0A9N9IIX9_FUNMO</name>
<dbReference type="AlphaFoldDB" id="A0A9N9IIX9"/>
<keyword evidence="2" id="KW-1185">Reference proteome</keyword>
<gene>
    <name evidence="1" type="ORF">FMOSSE_LOCUS15889</name>
</gene>
<accession>A0A9N9IIX9</accession>
<reference evidence="1" key="1">
    <citation type="submission" date="2021-06" db="EMBL/GenBank/DDBJ databases">
        <authorList>
            <person name="Kallberg Y."/>
            <person name="Tangrot J."/>
            <person name="Rosling A."/>
        </authorList>
    </citation>
    <scope>NUCLEOTIDE SEQUENCE</scope>
    <source>
        <strain evidence="1">87-6 pot B 2015</strain>
    </source>
</reference>
<dbReference type="Gene3D" id="3.30.200.20">
    <property type="entry name" value="Phosphorylase Kinase, domain 1"/>
    <property type="match status" value="1"/>
</dbReference>
<comment type="caution">
    <text evidence="1">The sequence shown here is derived from an EMBL/GenBank/DDBJ whole genome shotgun (WGS) entry which is preliminary data.</text>
</comment>
<protein>
    <submittedName>
        <fullName evidence="1">5668_t:CDS:1</fullName>
    </submittedName>
</protein>
<evidence type="ECO:0000313" key="2">
    <source>
        <dbReference type="Proteomes" id="UP000789375"/>
    </source>
</evidence>